<dbReference type="Gene3D" id="3.50.50.60">
    <property type="entry name" value="FAD/NAD(P)-binding domain"/>
    <property type="match status" value="1"/>
</dbReference>
<dbReference type="EMBL" id="JAGGJU010000009">
    <property type="protein sequence ID" value="MBP1851940.1"/>
    <property type="molecule type" value="Genomic_DNA"/>
</dbReference>
<evidence type="ECO:0000256" key="4">
    <source>
        <dbReference type="ARBA" id="ARBA00022827"/>
    </source>
</evidence>
<evidence type="ECO:0000313" key="6">
    <source>
        <dbReference type="EMBL" id="MBP1851940.1"/>
    </source>
</evidence>
<dbReference type="InterPro" id="IPR036249">
    <property type="entry name" value="Thioredoxin-like_sf"/>
</dbReference>
<comment type="caution">
    <text evidence="6">The sequence shown here is derived from an EMBL/GenBank/DDBJ whole genome shotgun (WGS) entry which is preliminary data.</text>
</comment>
<dbReference type="PANTHER" id="PTHR43004:SF19">
    <property type="entry name" value="BINDING MONOOXYGENASE, PUTATIVE (JCVI)-RELATED"/>
    <property type="match status" value="1"/>
</dbReference>
<proteinExistence type="inferred from homology"/>
<protein>
    <submittedName>
        <fullName evidence="6">2-polyprenyl-6-methoxyphenol hydroxylase-like FAD-dependent oxidoreductase</fullName>
    </submittedName>
</protein>
<comment type="similarity">
    <text evidence="2">Belongs to the PheA/TfdB FAD monooxygenase family.</text>
</comment>
<feature type="domain" description="FAD-binding" evidence="5">
    <location>
        <begin position="4"/>
        <end position="347"/>
    </location>
</feature>
<keyword evidence="4" id="KW-0274">FAD</keyword>
<name>A0ABS4E1X2_9HYPH</name>
<keyword evidence="3" id="KW-0285">Flavoprotein</keyword>
<comment type="cofactor">
    <cofactor evidence="1">
        <name>FAD</name>
        <dbReference type="ChEBI" id="CHEBI:57692"/>
    </cofactor>
</comment>
<dbReference type="InterPro" id="IPR050641">
    <property type="entry name" value="RIFMO-like"/>
</dbReference>
<gene>
    <name evidence="6" type="ORF">J2Z17_003392</name>
</gene>
<evidence type="ECO:0000256" key="1">
    <source>
        <dbReference type="ARBA" id="ARBA00001974"/>
    </source>
</evidence>
<keyword evidence="7" id="KW-1185">Reference proteome</keyword>
<organism evidence="6 7">
    <name type="scientific">Rhizobium halophytocola</name>
    <dbReference type="NCBI Taxonomy" id="735519"/>
    <lineage>
        <taxon>Bacteria</taxon>
        <taxon>Pseudomonadati</taxon>
        <taxon>Pseudomonadota</taxon>
        <taxon>Alphaproteobacteria</taxon>
        <taxon>Hyphomicrobiales</taxon>
        <taxon>Rhizobiaceae</taxon>
        <taxon>Rhizobium/Agrobacterium group</taxon>
        <taxon>Rhizobium</taxon>
    </lineage>
</organism>
<evidence type="ECO:0000256" key="2">
    <source>
        <dbReference type="ARBA" id="ARBA00007801"/>
    </source>
</evidence>
<accession>A0ABS4E1X2</accession>
<sequence length="520" mass="56164">MRDDVLIVGAGPTGLTLALWLTRQGTKVRIVDRATGPGTTSRALAVQARTLELYRQLGITDKVIAEGSVNKAITVWARGEQRGKVTFANAGETLTPYPFVLVYPQDAHEKLLVAALEAEGVQVEWETECLRYEDKGDHVVAHLKTGAGAGDGPGETTCEARFLAACDGAGSTIRHQLAIPFAGGTYEQIFYVADVEASGPAMDGGVNLEIEAGDFVLLLSYGSPGRARLAGAIKPEHKDRTDALTFEDVRDRAIEALKLKVEKVNWFSTYHVHHRVAAKYRVGRAFLLGDAAHVHSPAGGQGMNTGIGDAANLAWKLSAVLNGHAPDGLLDSYEPERAAFAHKLVETTDRMFTMATSKGGIATFFRSHVLPGLATALTGIAPVRHFIFRTVSQIDIDYRDSALSQGKAGKVAGGDRLPWLPIGDTDNHASLSSGGWQVHVYGEASPELREWCEENGVACHVFDWREACGKMGLARDALYLIRPDSYVALAEEKADCETLAAYFRDRQIDPARPSQGETQT</sequence>
<dbReference type="Proteomes" id="UP000759443">
    <property type="component" value="Unassembled WGS sequence"/>
</dbReference>
<dbReference type="InterPro" id="IPR036188">
    <property type="entry name" value="FAD/NAD-bd_sf"/>
</dbReference>
<evidence type="ECO:0000259" key="5">
    <source>
        <dbReference type="Pfam" id="PF01494"/>
    </source>
</evidence>
<evidence type="ECO:0000256" key="3">
    <source>
        <dbReference type="ARBA" id="ARBA00022630"/>
    </source>
</evidence>
<reference evidence="6 7" key="1">
    <citation type="submission" date="2021-03" db="EMBL/GenBank/DDBJ databases">
        <title>Genomic Encyclopedia of Type Strains, Phase IV (KMG-IV): sequencing the most valuable type-strain genomes for metagenomic binning, comparative biology and taxonomic classification.</title>
        <authorList>
            <person name="Goeker M."/>
        </authorList>
    </citation>
    <scope>NUCLEOTIDE SEQUENCE [LARGE SCALE GENOMIC DNA]</scope>
    <source>
        <strain evidence="6 7">DSM 21600</strain>
    </source>
</reference>
<dbReference type="SUPFAM" id="SSF51905">
    <property type="entry name" value="FAD/NAD(P)-binding domain"/>
    <property type="match status" value="1"/>
</dbReference>
<dbReference type="InterPro" id="IPR002938">
    <property type="entry name" value="FAD-bd"/>
</dbReference>
<dbReference type="PANTHER" id="PTHR43004">
    <property type="entry name" value="TRK SYSTEM POTASSIUM UPTAKE PROTEIN"/>
    <property type="match status" value="1"/>
</dbReference>
<dbReference type="Pfam" id="PF01494">
    <property type="entry name" value="FAD_binding_3"/>
    <property type="match status" value="1"/>
</dbReference>
<dbReference type="PRINTS" id="PR00420">
    <property type="entry name" value="RNGMNOXGNASE"/>
</dbReference>
<dbReference type="RefSeq" id="WP_209946781.1">
    <property type="nucleotide sequence ID" value="NZ_JAGGJU010000009.1"/>
</dbReference>
<dbReference type="SUPFAM" id="SSF52833">
    <property type="entry name" value="Thioredoxin-like"/>
    <property type="match status" value="1"/>
</dbReference>
<evidence type="ECO:0000313" key="7">
    <source>
        <dbReference type="Proteomes" id="UP000759443"/>
    </source>
</evidence>
<dbReference type="Gene3D" id="3.30.70.2450">
    <property type="match status" value="1"/>
</dbReference>